<reference evidence="1" key="1">
    <citation type="journal article" date="2014" name="Genome Biol. Evol.">
        <title>Pangenome evidence for extensive interdomain horizontal transfer affecting lineage core and shell genes in uncultured planktonic thaumarchaeota and euryarchaeota.</title>
        <authorList>
            <person name="Deschamps P."/>
            <person name="Zivanovic Y."/>
            <person name="Moreira D."/>
            <person name="Rodriguez-Valera F."/>
            <person name="Lopez-Garcia P."/>
        </authorList>
    </citation>
    <scope>NUCLEOTIDE SEQUENCE</scope>
</reference>
<dbReference type="AlphaFoldDB" id="A0A075I9E1"/>
<organism evidence="1">
    <name type="scientific">uncultured marine thaumarchaeote SAT1000_15_B11</name>
    <dbReference type="NCBI Taxonomy" id="1456384"/>
    <lineage>
        <taxon>Archaea</taxon>
        <taxon>Nitrososphaerota</taxon>
        <taxon>environmental samples</taxon>
    </lineage>
</organism>
<evidence type="ECO:0000313" key="1">
    <source>
        <dbReference type="EMBL" id="AIF23337.1"/>
    </source>
</evidence>
<dbReference type="EMBL" id="KF901228">
    <property type="protein sequence ID" value="AIF23337.1"/>
    <property type="molecule type" value="Genomic_DNA"/>
</dbReference>
<protein>
    <submittedName>
        <fullName evidence="1">Uncharacterized protein</fullName>
    </submittedName>
</protein>
<sequence>MEFQEIYCHNCHKTLGKYNVKFYSETQIAEIIQTIHADHVKIGHHVEIRRKKSK</sequence>
<proteinExistence type="predicted"/>
<name>A0A075I9E1_9ARCH</name>
<accession>A0A075I9E1</accession>